<evidence type="ECO:0008006" key="4">
    <source>
        <dbReference type="Google" id="ProtNLM"/>
    </source>
</evidence>
<accession>A0A560BPU8</accession>
<gene>
    <name evidence="2" type="ORF">FBZ82_101661</name>
</gene>
<dbReference type="RefSeq" id="WP_145672525.1">
    <property type="nucleotide sequence ID" value="NZ_VITF01000001.1"/>
</dbReference>
<comment type="caution">
    <text evidence="2">The sequence shown here is derived from an EMBL/GenBank/DDBJ whole genome shotgun (WGS) entry which is preliminary data.</text>
</comment>
<dbReference type="PROSITE" id="PS51257">
    <property type="entry name" value="PROKAR_LIPOPROTEIN"/>
    <property type="match status" value="1"/>
</dbReference>
<protein>
    <recommendedName>
        <fullName evidence="4">Neuropeptide-like protein 29</fullName>
    </recommendedName>
</protein>
<feature type="chain" id="PRO_5021774558" description="Neuropeptide-like protein 29" evidence="1">
    <location>
        <begin position="24"/>
        <end position="92"/>
    </location>
</feature>
<organism evidence="2 3">
    <name type="scientific">Azospirillum brasilense</name>
    <dbReference type="NCBI Taxonomy" id="192"/>
    <lineage>
        <taxon>Bacteria</taxon>
        <taxon>Pseudomonadati</taxon>
        <taxon>Pseudomonadota</taxon>
        <taxon>Alphaproteobacteria</taxon>
        <taxon>Rhodospirillales</taxon>
        <taxon>Azospirillaceae</taxon>
        <taxon>Azospirillum</taxon>
    </lineage>
</organism>
<evidence type="ECO:0000313" key="2">
    <source>
        <dbReference type="EMBL" id="TWA74645.1"/>
    </source>
</evidence>
<name>A0A560BPU8_AZOBR</name>
<dbReference type="EMBL" id="VITF01000001">
    <property type="protein sequence ID" value="TWA74645.1"/>
    <property type="molecule type" value="Genomic_DNA"/>
</dbReference>
<dbReference type="Proteomes" id="UP000316083">
    <property type="component" value="Unassembled WGS sequence"/>
</dbReference>
<evidence type="ECO:0000256" key="1">
    <source>
        <dbReference type="SAM" id="SignalP"/>
    </source>
</evidence>
<keyword evidence="1" id="KW-0732">Signal</keyword>
<evidence type="ECO:0000313" key="3">
    <source>
        <dbReference type="Proteomes" id="UP000316083"/>
    </source>
</evidence>
<sequence length="92" mass="10134">MPTLRSLSLLSFAALLLSGCYVAAGTPGPVYGYGHRSYGYGYYERPQYRHYAPPPVVYGRPYYGGYYGGYRGGHHGGPRHHHRHGGSGRGGW</sequence>
<feature type="signal peptide" evidence="1">
    <location>
        <begin position="1"/>
        <end position="23"/>
    </location>
</feature>
<dbReference type="AlphaFoldDB" id="A0A560BPU8"/>
<proteinExistence type="predicted"/>
<reference evidence="2 3" key="1">
    <citation type="submission" date="2019-06" db="EMBL/GenBank/DDBJ databases">
        <title>Genomic Encyclopedia of Type Strains, Phase IV (KMG-V): Genome sequencing to study the core and pangenomes of soil and plant-associated prokaryotes.</title>
        <authorList>
            <person name="Whitman W."/>
        </authorList>
    </citation>
    <scope>NUCLEOTIDE SEQUENCE [LARGE SCALE GENOMIC DNA]</scope>
    <source>
        <strain evidence="2 3">BR 11796</strain>
    </source>
</reference>